<accession>A0A7X4GPA7</accession>
<dbReference type="Proteomes" id="UP000450012">
    <property type="component" value="Unassembled WGS sequence"/>
</dbReference>
<gene>
    <name evidence="2" type="ORF">GTP45_09680</name>
</gene>
<dbReference type="EMBL" id="WWCK01000003">
    <property type="protein sequence ID" value="MYM67098.1"/>
    <property type="molecule type" value="Genomic_DNA"/>
</dbReference>
<organism evidence="2 3">
    <name type="scientific">Duganella rivi</name>
    <dbReference type="NCBI Taxonomy" id="2666083"/>
    <lineage>
        <taxon>Bacteria</taxon>
        <taxon>Pseudomonadati</taxon>
        <taxon>Pseudomonadota</taxon>
        <taxon>Betaproteobacteria</taxon>
        <taxon>Burkholderiales</taxon>
        <taxon>Oxalobacteraceae</taxon>
        <taxon>Telluria group</taxon>
        <taxon>Duganella</taxon>
    </lineage>
</organism>
<dbReference type="RefSeq" id="WP_161013667.1">
    <property type="nucleotide sequence ID" value="NZ_WWCK01000003.1"/>
</dbReference>
<feature type="transmembrane region" description="Helical" evidence="1">
    <location>
        <begin position="103"/>
        <end position="129"/>
    </location>
</feature>
<dbReference type="AlphaFoldDB" id="A0A7X4GPA7"/>
<sequence>MSLPELELQIIYARIAWGLVAASMLLSVLPTVLPKIFPQLARRTKAIVIGTVALMMVLPGEASPAHWLTLVFQYPSGLLTGYSLVALLARWRERPVIFPLHPAFALLLTVIGVVLYLDAFGVIAVGLYYRGFDSGAAAVLTVAAAVAGAAAVYFRYAGTAGAALLTSVLLFSLLRLPSGNLWDALLDPLLWAWAVGSVIWAAVRRYQARKAALLAPVVPPVEVDVEPELAQARAAAIDIEQVQYK</sequence>
<evidence type="ECO:0000256" key="1">
    <source>
        <dbReference type="SAM" id="Phobius"/>
    </source>
</evidence>
<keyword evidence="1" id="KW-0472">Membrane</keyword>
<feature type="transmembrane region" description="Helical" evidence="1">
    <location>
        <begin position="135"/>
        <end position="154"/>
    </location>
</feature>
<reference evidence="2 3" key="1">
    <citation type="submission" date="2019-12" db="EMBL/GenBank/DDBJ databases">
        <title>Novel species isolated from a subtropical stream in China.</title>
        <authorList>
            <person name="Lu H."/>
        </authorList>
    </citation>
    <scope>NUCLEOTIDE SEQUENCE [LARGE SCALE GENOMIC DNA]</scope>
    <source>
        <strain evidence="2 3">FT55W</strain>
    </source>
</reference>
<protein>
    <submittedName>
        <fullName evidence="2">Uncharacterized protein</fullName>
    </submittedName>
</protein>
<comment type="caution">
    <text evidence="2">The sequence shown here is derived from an EMBL/GenBank/DDBJ whole genome shotgun (WGS) entry which is preliminary data.</text>
</comment>
<keyword evidence="3" id="KW-1185">Reference proteome</keyword>
<keyword evidence="1" id="KW-1133">Transmembrane helix</keyword>
<feature type="transmembrane region" description="Helical" evidence="1">
    <location>
        <begin position="71"/>
        <end position="91"/>
    </location>
</feature>
<proteinExistence type="predicted"/>
<feature type="transmembrane region" description="Helical" evidence="1">
    <location>
        <begin position="161"/>
        <end position="178"/>
    </location>
</feature>
<keyword evidence="1" id="KW-0812">Transmembrane</keyword>
<feature type="transmembrane region" description="Helical" evidence="1">
    <location>
        <begin position="184"/>
        <end position="203"/>
    </location>
</feature>
<evidence type="ECO:0000313" key="2">
    <source>
        <dbReference type="EMBL" id="MYM67098.1"/>
    </source>
</evidence>
<name>A0A7X4GPA7_9BURK</name>
<feature type="transmembrane region" description="Helical" evidence="1">
    <location>
        <begin position="12"/>
        <end position="34"/>
    </location>
</feature>
<feature type="transmembrane region" description="Helical" evidence="1">
    <location>
        <begin position="46"/>
        <end position="65"/>
    </location>
</feature>
<evidence type="ECO:0000313" key="3">
    <source>
        <dbReference type="Proteomes" id="UP000450012"/>
    </source>
</evidence>